<organism evidence="2 3">
    <name type="scientific">Caerostris extrusa</name>
    <name type="common">Bark spider</name>
    <name type="synonym">Caerostris bankana</name>
    <dbReference type="NCBI Taxonomy" id="172846"/>
    <lineage>
        <taxon>Eukaryota</taxon>
        <taxon>Metazoa</taxon>
        <taxon>Ecdysozoa</taxon>
        <taxon>Arthropoda</taxon>
        <taxon>Chelicerata</taxon>
        <taxon>Arachnida</taxon>
        <taxon>Araneae</taxon>
        <taxon>Araneomorphae</taxon>
        <taxon>Entelegynae</taxon>
        <taxon>Araneoidea</taxon>
        <taxon>Araneidae</taxon>
        <taxon>Caerostris</taxon>
    </lineage>
</organism>
<evidence type="ECO:0000256" key="1">
    <source>
        <dbReference type="SAM" id="MobiDB-lite"/>
    </source>
</evidence>
<accession>A0AAV4PFE2</accession>
<protein>
    <submittedName>
        <fullName evidence="2">ETS translocation variant 1</fullName>
    </submittedName>
</protein>
<feature type="compositionally biased region" description="Basic residues" evidence="1">
    <location>
        <begin position="153"/>
        <end position="162"/>
    </location>
</feature>
<dbReference type="EMBL" id="BPLR01004423">
    <property type="protein sequence ID" value="GIX94743.1"/>
    <property type="molecule type" value="Genomic_DNA"/>
</dbReference>
<feature type="region of interest" description="Disordered" evidence="1">
    <location>
        <begin position="135"/>
        <end position="177"/>
    </location>
</feature>
<comment type="caution">
    <text evidence="2">The sequence shown here is derived from an EMBL/GenBank/DDBJ whole genome shotgun (WGS) entry which is preliminary data.</text>
</comment>
<dbReference type="AlphaFoldDB" id="A0AAV4PFE2"/>
<keyword evidence="3" id="KW-1185">Reference proteome</keyword>
<sequence>MKADHPPGLCNSDCCLHRTCGIYPHNSTGSPLMNRPSIGEPCLKLRATHHPYQRPLRHYYYSSSCDWRAIEASGDDVIGSKHDFYSEGSVQNNEASGWNWNQTPGCVSPPHSGGNYMGSFSATSPAIEVDRTTPFYLKGGSHSNRSNGEKERKKEKRTRGINHPKFSPLPPLSQTARGGRDRFMQYALLRFLSFVGVSIFPKIEDSPLSCHLLCDTVLGCHQHATRRDQSQSSIQPRRYLCGDPL</sequence>
<proteinExistence type="predicted"/>
<evidence type="ECO:0000313" key="2">
    <source>
        <dbReference type="EMBL" id="GIX94743.1"/>
    </source>
</evidence>
<evidence type="ECO:0000313" key="3">
    <source>
        <dbReference type="Proteomes" id="UP001054945"/>
    </source>
</evidence>
<name>A0AAV4PFE2_CAEEX</name>
<dbReference type="Proteomes" id="UP001054945">
    <property type="component" value="Unassembled WGS sequence"/>
</dbReference>
<gene>
    <name evidence="2" type="primary">ETV1_0</name>
    <name evidence="2" type="ORF">CEXT_589461</name>
</gene>
<reference evidence="2 3" key="1">
    <citation type="submission" date="2021-06" db="EMBL/GenBank/DDBJ databases">
        <title>Caerostris extrusa draft genome.</title>
        <authorList>
            <person name="Kono N."/>
            <person name="Arakawa K."/>
        </authorList>
    </citation>
    <scope>NUCLEOTIDE SEQUENCE [LARGE SCALE GENOMIC DNA]</scope>
</reference>